<protein>
    <submittedName>
        <fullName evidence="1">Uncharacterized protein</fullName>
    </submittedName>
</protein>
<organism evidence="1 2">
    <name type="scientific">Nyssa sinensis</name>
    <dbReference type="NCBI Taxonomy" id="561372"/>
    <lineage>
        <taxon>Eukaryota</taxon>
        <taxon>Viridiplantae</taxon>
        <taxon>Streptophyta</taxon>
        <taxon>Embryophyta</taxon>
        <taxon>Tracheophyta</taxon>
        <taxon>Spermatophyta</taxon>
        <taxon>Magnoliopsida</taxon>
        <taxon>eudicotyledons</taxon>
        <taxon>Gunneridae</taxon>
        <taxon>Pentapetalae</taxon>
        <taxon>asterids</taxon>
        <taxon>Cornales</taxon>
        <taxon>Nyssaceae</taxon>
        <taxon>Nyssa</taxon>
    </lineage>
</organism>
<accession>A0A5J4ZX64</accession>
<sequence length="99" mass="11026">MCTSPANHIIRVFPGKIRRETKTSSTPPFIVLLLLLSSSSLLSPLSQVVSACLQQTGSQSHLFFTESISIYPLFNRLCGLHHQNRIVKPFRSRVFVSGV</sequence>
<dbReference type="AlphaFoldDB" id="A0A5J4ZX64"/>
<name>A0A5J4ZX64_9ASTE</name>
<evidence type="ECO:0000313" key="1">
    <source>
        <dbReference type="EMBL" id="KAA8522659.1"/>
    </source>
</evidence>
<reference evidence="1 2" key="1">
    <citation type="submission" date="2019-09" db="EMBL/GenBank/DDBJ databases">
        <title>A chromosome-level genome assembly of the Chinese tupelo Nyssa sinensis.</title>
        <authorList>
            <person name="Yang X."/>
            <person name="Kang M."/>
            <person name="Yang Y."/>
            <person name="Xiong H."/>
            <person name="Wang M."/>
            <person name="Zhang Z."/>
            <person name="Wang Z."/>
            <person name="Wu H."/>
            <person name="Ma T."/>
            <person name="Liu J."/>
            <person name="Xi Z."/>
        </authorList>
    </citation>
    <scope>NUCLEOTIDE SEQUENCE [LARGE SCALE GENOMIC DNA]</scope>
    <source>
        <strain evidence="1">J267</strain>
        <tissue evidence="1">Leaf</tissue>
    </source>
</reference>
<proteinExistence type="predicted"/>
<dbReference type="Proteomes" id="UP000325577">
    <property type="component" value="Linkage Group LG4"/>
</dbReference>
<dbReference type="EMBL" id="CM018047">
    <property type="protein sequence ID" value="KAA8522659.1"/>
    <property type="molecule type" value="Genomic_DNA"/>
</dbReference>
<gene>
    <name evidence="1" type="ORF">F0562_009179</name>
</gene>
<keyword evidence="2" id="KW-1185">Reference proteome</keyword>
<evidence type="ECO:0000313" key="2">
    <source>
        <dbReference type="Proteomes" id="UP000325577"/>
    </source>
</evidence>